<dbReference type="Gene3D" id="3.40.50.2000">
    <property type="entry name" value="Glycogen Phosphorylase B"/>
    <property type="match status" value="2"/>
</dbReference>
<gene>
    <name evidence="4" type="ORF">KDL01_40920</name>
</gene>
<dbReference type="InterPro" id="IPR001296">
    <property type="entry name" value="Glyco_trans_1"/>
</dbReference>
<name>A0A941IS94_9ACTN</name>
<dbReference type="InterPro" id="IPR050194">
    <property type="entry name" value="Glycosyltransferase_grp1"/>
</dbReference>
<dbReference type="PANTHER" id="PTHR45947:SF13">
    <property type="entry name" value="TRANSFERASE"/>
    <property type="match status" value="1"/>
</dbReference>
<dbReference type="CDD" id="cd03801">
    <property type="entry name" value="GT4_PimA-like"/>
    <property type="match status" value="1"/>
</dbReference>
<dbReference type="EC" id="2.4.-.-" evidence="4"/>
<evidence type="ECO:0000256" key="1">
    <source>
        <dbReference type="ARBA" id="ARBA00022679"/>
    </source>
</evidence>
<feature type="domain" description="Glycosyl transferase family 1" evidence="3">
    <location>
        <begin position="150"/>
        <end position="303"/>
    </location>
</feature>
<sequence>SLAVVGVNGAGKTTLAKLVCGLYRPTGGVIEADDVDLRTVDVHDYGVSCAKRTYQYKNEQCCDGPGPVKCVPCCAEHYGRLKGPALALGLRASSPLNRCVDAYVATGSSVAAAAAEALPHRTQVSVIPAAVSDELEGAAAHEPGPRPEFLPPDGDFLLYAGALGRHKGVDVLLEAHRSMRHRVPLVILGASIGEGEHFDFSAPDVHVVGPQPPAQVLAAWRHCAVAVVPSVWQEPFGLVAVEAMLAERPVVASAVGGLRDIVEHGVTGLLVPPGDPGALTAALDCLLDDPVRRSRMGAAGRRRARAYRARAVAPRLIELSADVLARRSAAAH</sequence>
<dbReference type="Gene3D" id="3.40.50.300">
    <property type="entry name" value="P-loop containing nucleotide triphosphate hydrolases"/>
    <property type="match status" value="1"/>
</dbReference>
<reference evidence="4" key="1">
    <citation type="submission" date="2021-04" db="EMBL/GenBank/DDBJ databases">
        <title>Genome based classification of Actinospica acidithermotolerans sp. nov., an actinobacterium isolated from an Indonesian hot spring.</title>
        <authorList>
            <person name="Kusuma A.B."/>
            <person name="Putra K.E."/>
            <person name="Nafisah S."/>
            <person name="Loh J."/>
            <person name="Nouioui I."/>
            <person name="Goodfellow M."/>
        </authorList>
    </citation>
    <scope>NUCLEOTIDE SEQUENCE</scope>
    <source>
        <strain evidence="4">CSCA 57</strain>
    </source>
</reference>
<organism evidence="4 5">
    <name type="scientific">Actinospica durhamensis</name>
    <dbReference type="NCBI Taxonomy" id="1508375"/>
    <lineage>
        <taxon>Bacteria</taxon>
        <taxon>Bacillati</taxon>
        <taxon>Actinomycetota</taxon>
        <taxon>Actinomycetes</taxon>
        <taxon>Catenulisporales</taxon>
        <taxon>Actinospicaceae</taxon>
        <taxon>Actinospica</taxon>
    </lineage>
</organism>
<dbReference type="EMBL" id="JAGSOG010000547">
    <property type="protein sequence ID" value="MBR7839685.1"/>
    <property type="molecule type" value="Genomic_DNA"/>
</dbReference>
<keyword evidence="1 4" id="KW-0808">Transferase</keyword>
<proteinExistence type="predicted"/>
<comment type="caution">
    <text evidence="4">The sequence shown here is derived from an EMBL/GenBank/DDBJ whole genome shotgun (WGS) entry which is preliminary data.</text>
</comment>
<dbReference type="InterPro" id="IPR027417">
    <property type="entry name" value="P-loop_NTPase"/>
</dbReference>
<evidence type="ECO:0000259" key="3">
    <source>
        <dbReference type="Pfam" id="PF00534"/>
    </source>
</evidence>
<dbReference type="Pfam" id="PF00534">
    <property type="entry name" value="Glycos_transf_1"/>
    <property type="match status" value="1"/>
</dbReference>
<evidence type="ECO:0000313" key="5">
    <source>
        <dbReference type="Proteomes" id="UP000675781"/>
    </source>
</evidence>
<feature type="domain" description="ABC transporter" evidence="2">
    <location>
        <begin position="2"/>
        <end position="39"/>
    </location>
</feature>
<dbReference type="InterPro" id="IPR003439">
    <property type="entry name" value="ABC_transporter-like_ATP-bd"/>
</dbReference>
<keyword evidence="5" id="KW-1185">Reference proteome</keyword>
<dbReference type="GO" id="GO:0016757">
    <property type="term" value="F:glycosyltransferase activity"/>
    <property type="evidence" value="ECO:0007669"/>
    <property type="project" value="UniProtKB-KW"/>
</dbReference>
<dbReference type="GO" id="GO:0016887">
    <property type="term" value="F:ATP hydrolysis activity"/>
    <property type="evidence" value="ECO:0007669"/>
    <property type="project" value="InterPro"/>
</dbReference>
<dbReference type="Proteomes" id="UP000675781">
    <property type="component" value="Unassembled WGS sequence"/>
</dbReference>
<protein>
    <submittedName>
        <fullName evidence="4">Glycosyltransferase</fullName>
        <ecNumber evidence="4">2.4.-.-</ecNumber>
    </submittedName>
</protein>
<evidence type="ECO:0000313" key="4">
    <source>
        <dbReference type="EMBL" id="MBR7839685.1"/>
    </source>
</evidence>
<evidence type="ECO:0000259" key="2">
    <source>
        <dbReference type="Pfam" id="PF00005"/>
    </source>
</evidence>
<dbReference type="RefSeq" id="WP_212534106.1">
    <property type="nucleotide sequence ID" value="NZ_JAGSOG010000547.1"/>
</dbReference>
<dbReference type="AlphaFoldDB" id="A0A941IS94"/>
<dbReference type="Pfam" id="PF00005">
    <property type="entry name" value="ABC_tran"/>
    <property type="match status" value="1"/>
</dbReference>
<dbReference type="GO" id="GO:0005524">
    <property type="term" value="F:ATP binding"/>
    <property type="evidence" value="ECO:0007669"/>
    <property type="project" value="InterPro"/>
</dbReference>
<feature type="non-terminal residue" evidence="4">
    <location>
        <position position="1"/>
    </location>
</feature>
<dbReference type="PANTHER" id="PTHR45947">
    <property type="entry name" value="SULFOQUINOVOSYL TRANSFERASE SQD2"/>
    <property type="match status" value="1"/>
</dbReference>
<keyword evidence="4" id="KW-0328">Glycosyltransferase</keyword>
<dbReference type="SUPFAM" id="SSF52540">
    <property type="entry name" value="P-loop containing nucleoside triphosphate hydrolases"/>
    <property type="match status" value="1"/>
</dbReference>
<dbReference type="SUPFAM" id="SSF53756">
    <property type="entry name" value="UDP-Glycosyltransferase/glycogen phosphorylase"/>
    <property type="match status" value="1"/>
</dbReference>
<accession>A0A941IS94</accession>